<evidence type="ECO:0000313" key="2">
    <source>
        <dbReference type="Proteomes" id="UP000186607"/>
    </source>
</evidence>
<sequence>MRYTITPDIIRRAVPRHPDPQAAAAALDEACERYGVTTRPAVAMLLAQLTHESSIMPVSENLNYSTEAMMGAWDRRFPTVASTLPYVRNPVKLGNYAYGGRMGNVNPGDGFLFRGRGYMQITGRDMYRAIGRAIGLDLESQPDLLLTHRASALSALELCKRKGLLGILGGGDVDRVSRTINGGDNGLKHRAELYHRFMQIFPAEQTAPVPPARSTSVFLTHSGEPPVRSLWDGKPGGIYGGHALDEAFFGRVRAMYPNPGTYPHGGLQITVADDGALILARL</sequence>
<comment type="caution">
    <text evidence="1">The sequence shown here is derived from an EMBL/GenBank/DDBJ whole genome shotgun (WGS) entry which is preliminary data.</text>
</comment>
<dbReference type="InterPro" id="IPR023346">
    <property type="entry name" value="Lysozyme-like_dom_sf"/>
</dbReference>
<organism evidence="1 2">
    <name type="scientific">Deinococcus marmoris</name>
    <dbReference type="NCBI Taxonomy" id="249408"/>
    <lineage>
        <taxon>Bacteria</taxon>
        <taxon>Thermotogati</taxon>
        <taxon>Deinococcota</taxon>
        <taxon>Deinococci</taxon>
        <taxon>Deinococcales</taxon>
        <taxon>Deinococcaceae</taxon>
        <taxon>Deinococcus</taxon>
    </lineage>
</organism>
<dbReference type="AlphaFoldDB" id="A0A1U7P2X5"/>
<protein>
    <submittedName>
        <fullName evidence="1">Phage endolysin</fullName>
    </submittedName>
</protein>
<dbReference type="PANTHER" id="PTHR34408">
    <property type="entry name" value="FAMILY PROTEIN, PUTATIVE-RELATED"/>
    <property type="match status" value="1"/>
</dbReference>
<dbReference type="Gene3D" id="1.10.530.10">
    <property type="match status" value="1"/>
</dbReference>
<reference evidence="1 2" key="1">
    <citation type="submission" date="2017-01" db="EMBL/GenBank/DDBJ databases">
        <title>Genome Analysis of Deinococcus marmoris KOPRI26562.</title>
        <authorList>
            <person name="Kim J.H."/>
            <person name="Oh H.-M."/>
        </authorList>
    </citation>
    <scope>NUCLEOTIDE SEQUENCE [LARGE SCALE GENOMIC DNA]</scope>
    <source>
        <strain evidence="1 2">KOPRI26562</strain>
    </source>
</reference>
<dbReference type="Proteomes" id="UP000186607">
    <property type="component" value="Unassembled WGS sequence"/>
</dbReference>
<dbReference type="PANTHER" id="PTHR34408:SF1">
    <property type="entry name" value="GLYCOSYL HYDROLASE FAMILY 19 DOMAIN-CONTAINING PROTEIN HI_1415"/>
    <property type="match status" value="1"/>
</dbReference>
<dbReference type="RefSeq" id="WP_075830665.1">
    <property type="nucleotide sequence ID" value="NZ_MSTI01000028.1"/>
</dbReference>
<evidence type="ECO:0000313" key="1">
    <source>
        <dbReference type="EMBL" id="OLV19522.1"/>
    </source>
</evidence>
<dbReference type="SUPFAM" id="SSF53955">
    <property type="entry name" value="Lysozyme-like"/>
    <property type="match status" value="1"/>
</dbReference>
<accession>A0A1U7P2X5</accession>
<keyword evidence="2" id="KW-1185">Reference proteome</keyword>
<gene>
    <name evidence="1" type="ORF">BOO71_0002305</name>
</gene>
<dbReference type="EMBL" id="MSTI01000028">
    <property type="protein sequence ID" value="OLV19522.1"/>
    <property type="molecule type" value="Genomic_DNA"/>
</dbReference>
<dbReference type="InterPro" id="IPR052354">
    <property type="entry name" value="Cell_Wall_Dynamics_Protein"/>
</dbReference>
<dbReference type="STRING" id="249408.BOO71_0002305"/>
<dbReference type="OrthoDB" id="9798982at2"/>
<name>A0A1U7P2X5_9DEIO</name>
<proteinExistence type="predicted"/>